<dbReference type="InterPro" id="IPR011979">
    <property type="entry name" value="Antitox_Xre"/>
</dbReference>
<sequence length="161" mass="17779">MGFDTTGSKAVSRPRDQYNYALQALGGPALSGLSRSDLQNPPARAAKARAGLPVTSARWLRDTGGVQRDDFYRLISRDEMARAGKRVERRLSPNASERVIRIALVFGLATEALGAQDRGAMFMRRPHMLLHDRRPVDQLDTETGARTVATILMRLMHGIPP</sequence>
<dbReference type="Pfam" id="PF09722">
    <property type="entry name" value="Xre_MbcA_ParS_C"/>
    <property type="match status" value="1"/>
</dbReference>
<evidence type="ECO:0000259" key="1">
    <source>
        <dbReference type="Pfam" id="PF09722"/>
    </source>
</evidence>
<feature type="domain" description="Antitoxin Xre/MbcA/ParS-like toxin-binding" evidence="1">
    <location>
        <begin position="109"/>
        <end position="158"/>
    </location>
</feature>
<proteinExistence type="predicted"/>
<dbReference type="NCBIfam" id="TIGR02293">
    <property type="entry name" value="TAS_TIGR02293"/>
    <property type="match status" value="1"/>
</dbReference>
<accession>A0ABV7EQH7</accession>
<organism evidence="2 3">
    <name type="scientific">Salinisphaera aquimarina</name>
    <dbReference type="NCBI Taxonomy" id="2094031"/>
    <lineage>
        <taxon>Bacteria</taxon>
        <taxon>Pseudomonadati</taxon>
        <taxon>Pseudomonadota</taxon>
        <taxon>Gammaproteobacteria</taxon>
        <taxon>Salinisphaerales</taxon>
        <taxon>Salinisphaeraceae</taxon>
        <taxon>Salinisphaera</taxon>
    </lineage>
</organism>
<name>A0ABV7EQH7_9GAMM</name>
<dbReference type="InterPro" id="IPR024467">
    <property type="entry name" value="Xre/MbcA/ParS-like_toxin-bd"/>
</dbReference>
<reference evidence="3" key="1">
    <citation type="journal article" date="2019" name="Int. J. Syst. Evol. Microbiol.">
        <title>The Global Catalogue of Microorganisms (GCM) 10K type strain sequencing project: providing services to taxonomists for standard genome sequencing and annotation.</title>
        <authorList>
            <consortium name="The Broad Institute Genomics Platform"/>
            <consortium name="The Broad Institute Genome Sequencing Center for Infectious Disease"/>
            <person name="Wu L."/>
            <person name="Ma J."/>
        </authorList>
    </citation>
    <scope>NUCLEOTIDE SEQUENCE [LARGE SCALE GENOMIC DNA]</scope>
    <source>
        <strain evidence="3">KCTC 52640</strain>
    </source>
</reference>
<keyword evidence="3" id="KW-1185">Reference proteome</keyword>
<protein>
    <submittedName>
        <fullName evidence="2">Antitoxin Xre/MbcA/ParS toxin-binding domain-containing protein</fullName>
    </submittedName>
</protein>
<dbReference type="EMBL" id="JBHRSS010000006">
    <property type="protein sequence ID" value="MFC3105009.1"/>
    <property type="molecule type" value="Genomic_DNA"/>
</dbReference>
<evidence type="ECO:0000313" key="3">
    <source>
        <dbReference type="Proteomes" id="UP001595462"/>
    </source>
</evidence>
<evidence type="ECO:0000313" key="2">
    <source>
        <dbReference type="EMBL" id="MFC3105009.1"/>
    </source>
</evidence>
<comment type="caution">
    <text evidence="2">The sequence shown here is derived from an EMBL/GenBank/DDBJ whole genome shotgun (WGS) entry which is preliminary data.</text>
</comment>
<gene>
    <name evidence="2" type="ORF">ACFOSU_14095</name>
</gene>
<dbReference type="Proteomes" id="UP001595462">
    <property type="component" value="Unassembled WGS sequence"/>
</dbReference>